<protein>
    <submittedName>
        <fullName evidence="2">Putative membrane protein</fullName>
    </submittedName>
</protein>
<keyword evidence="1" id="KW-0472">Membrane</keyword>
<name>A0A495D2C2_9PROT</name>
<proteinExistence type="predicted"/>
<feature type="transmembrane region" description="Helical" evidence="1">
    <location>
        <begin position="12"/>
        <end position="31"/>
    </location>
</feature>
<reference evidence="2 3" key="1">
    <citation type="submission" date="2018-10" db="EMBL/GenBank/DDBJ databases">
        <title>Genomic Encyclopedia of Type Strains, Phase IV (KMG-IV): sequencing the most valuable type-strain genomes for metagenomic binning, comparative biology and taxonomic classification.</title>
        <authorList>
            <person name="Goeker M."/>
        </authorList>
    </citation>
    <scope>NUCLEOTIDE SEQUENCE [LARGE SCALE GENOMIC DNA]</scope>
    <source>
        <strain evidence="2 3">DSM 4734</strain>
    </source>
</reference>
<dbReference type="OrthoDB" id="7630116at2"/>
<dbReference type="RefSeq" id="WP_121212148.1">
    <property type="nucleotide sequence ID" value="NZ_RBIM01000006.1"/>
</dbReference>
<accession>A0A495D2C2</accession>
<comment type="caution">
    <text evidence="2">The sequence shown here is derived from an EMBL/GenBank/DDBJ whole genome shotgun (WGS) entry which is preliminary data.</text>
</comment>
<dbReference type="AlphaFoldDB" id="A0A495D2C2"/>
<evidence type="ECO:0000256" key="1">
    <source>
        <dbReference type="SAM" id="Phobius"/>
    </source>
</evidence>
<sequence>MRHFFHDERGSIVPMYALTLGVIAILMASILDHGLRYLEDRKMQALADLIALMAVRDQDYSTEFARQVIADQGLNAARYQPILTTGRYTPDPDLAPQDRFHPATSRINAVRVDLHARLINEDGETRISRLLAEAAAARRDTASFAIGSRLARVEGGVTGDLLAALIGYDGRIDAMDYEALADVRIDSLSFLNLVAAETRLRALTYEQLLATDIPPGAVLSAIRQLSGDDGPSILDRLAGRALQNLPPIRLGDLFSAEAITRMPYLEGPLGTEMSALDLIEATAYAANSEHQLALDLDAGLAALSLAIGERPQSPPMGAASYPGAVAETRQLHLLTQTRLGLADVDVRLEAAQANAELTRLSCRSNGRIDARFDVETRPARLVVESRTSRRPLLSVDLGSGRRQHVRMNQTHIANGTPATASSGVGVNASPLGLSLRSDGLLGGLVEQFTSLTEELGLHLAEADLFLRGASCGHPFLIE</sequence>
<keyword evidence="1" id="KW-1133">Transmembrane helix</keyword>
<dbReference type="EMBL" id="RBIM01000006">
    <property type="protein sequence ID" value="RKQ95688.1"/>
    <property type="molecule type" value="Genomic_DNA"/>
</dbReference>
<keyword evidence="1" id="KW-0812">Transmembrane</keyword>
<gene>
    <name evidence="2" type="ORF">C7435_2794</name>
</gene>
<evidence type="ECO:0000313" key="3">
    <source>
        <dbReference type="Proteomes" id="UP000273675"/>
    </source>
</evidence>
<organism evidence="2 3">
    <name type="scientific">Maricaulis maris</name>
    <dbReference type="NCBI Taxonomy" id="74318"/>
    <lineage>
        <taxon>Bacteria</taxon>
        <taxon>Pseudomonadati</taxon>
        <taxon>Pseudomonadota</taxon>
        <taxon>Alphaproteobacteria</taxon>
        <taxon>Maricaulales</taxon>
        <taxon>Maricaulaceae</taxon>
        <taxon>Maricaulis</taxon>
    </lineage>
</organism>
<dbReference type="Proteomes" id="UP000273675">
    <property type="component" value="Unassembled WGS sequence"/>
</dbReference>
<evidence type="ECO:0000313" key="2">
    <source>
        <dbReference type="EMBL" id="RKQ95688.1"/>
    </source>
</evidence>